<evidence type="ECO:0000256" key="6">
    <source>
        <dbReference type="SAM" id="MobiDB-lite"/>
    </source>
</evidence>
<feature type="chain" id="PRO_5045515985" evidence="7">
    <location>
        <begin position="20"/>
        <end position="546"/>
    </location>
</feature>
<organism evidence="8 9">
    <name type="scientific">Apiospora arundinis</name>
    <dbReference type="NCBI Taxonomy" id="335852"/>
    <lineage>
        <taxon>Eukaryota</taxon>
        <taxon>Fungi</taxon>
        <taxon>Dikarya</taxon>
        <taxon>Ascomycota</taxon>
        <taxon>Pezizomycotina</taxon>
        <taxon>Sordariomycetes</taxon>
        <taxon>Xylariomycetidae</taxon>
        <taxon>Amphisphaeriales</taxon>
        <taxon>Apiosporaceae</taxon>
        <taxon>Apiospora</taxon>
    </lineage>
</organism>
<keyword evidence="5" id="KW-0349">Heme</keyword>
<feature type="signal peptide" evidence="7">
    <location>
        <begin position="1"/>
        <end position="19"/>
    </location>
</feature>
<comment type="similarity">
    <text evidence="1 5">Belongs to the cytochrome P450 family.</text>
</comment>
<proteinExistence type="inferred from homology"/>
<dbReference type="PANTHER" id="PTHR46300:SF12">
    <property type="entry name" value="P450, PUTATIVE (EUROFUNG)-RELATED"/>
    <property type="match status" value="1"/>
</dbReference>
<dbReference type="InterPro" id="IPR036396">
    <property type="entry name" value="Cyt_P450_sf"/>
</dbReference>
<dbReference type="Pfam" id="PF00067">
    <property type="entry name" value="p450"/>
    <property type="match status" value="1"/>
</dbReference>
<name>A0ABR2HPL0_9PEZI</name>
<reference evidence="8 9" key="1">
    <citation type="journal article" date="2024" name="IMA Fungus">
        <title>Apiospora arundinis, a panoply of carbohydrate-active enzymes and secondary metabolites.</title>
        <authorList>
            <person name="Sorensen T."/>
            <person name="Petersen C."/>
            <person name="Muurmann A.T."/>
            <person name="Christiansen J.V."/>
            <person name="Brundto M.L."/>
            <person name="Overgaard C.K."/>
            <person name="Boysen A.T."/>
            <person name="Wollenberg R.D."/>
            <person name="Larsen T.O."/>
            <person name="Sorensen J.L."/>
            <person name="Nielsen K.L."/>
            <person name="Sondergaard T.E."/>
        </authorList>
    </citation>
    <scope>NUCLEOTIDE SEQUENCE [LARGE SCALE GENOMIC DNA]</scope>
    <source>
        <strain evidence="8 9">AAU 773</strain>
    </source>
</reference>
<protein>
    <submittedName>
        <fullName evidence="8">Cytochrome P450</fullName>
    </submittedName>
</protein>
<dbReference type="EMBL" id="JAPCWZ010000009">
    <property type="protein sequence ID" value="KAK8850966.1"/>
    <property type="molecule type" value="Genomic_DNA"/>
</dbReference>
<keyword evidence="3 5" id="KW-0560">Oxidoreductase</keyword>
<keyword evidence="7" id="KW-0732">Signal</keyword>
<dbReference type="InterPro" id="IPR017972">
    <property type="entry name" value="Cyt_P450_CS"/>
</dbReference>
<evidence type="ECO:0000256" key="2">
    <source>
        <dbReference type="ARBA" id="ARBA00022723"/>
    </source>
</evidence>
<evidence type="ECO:0000256" key="1">
    <source>
        <dbReference type="ARBA" id="ARBA00010617"/>
    </source>
</evidence>
<sequence>MSTTNLLVSGVLLGIVAWAAIRLFQESHRPGPSHPLPPGPKPKPIIGNLGDLPPPGAREWEHWAKHKDLYGPISSVTAFGTTIVILNTLKVATDLLDGRSAIYSDRAKMEFGGELCGWKYMLALRPYGNGMRAVRKFLHGAVGTKASLVNYAEMQETEVRRFLLRVLERPEALRDHIRTEAGAIILKVGYGYEIEPHKEDPLVKLADEAMEQFSKAMIPGAWLVDMIPQLRYLPDWMPGTGFKKTAKAWKATLIDTVEKPHALVRKQMAEARNLTSVLSLAYEKEPNMDADQQHIVKWASGALYAGGADTTVSTMSTFFLLMSLSPEVQIKAREEIDRVIGTGRLPTLADRERLPYVGAVFSEALRYHPIAPMGLPHQTTTEDVYEGYRIPKGAIIMPGSWVFTRDESVYPDPETFNPDRFLGPNPAPHPDFVFGFGRRVCPGKLLAEQSVWLTIAHSLAVFDIASPSPNGGGGGAKKPKKGESMFVGGVVSHPAPYEVTVRPRTPGHAALIREVEKTHPWRESDAEELASIKAEWEHKKSASDHY</sequence>
<dbReference type="Proteomes" id="UP001390339">
    <property type="component" value="Unassembled WGS sequence"/>
</dbReference>
<dbReference type="InterPro" id="IPR001128">
    <property type="entry name" value="Cyt_P450"/>
</dbReference>
<dbReference type="Gene3D" id="1.10.630.10">
    <property type="entry name" value="Cytochrome P450"/>
    <property type="match status" value="1"/>
</dbReference>
<dbReference type="PROSITE" id="PS00086">
    <property type="entry name" value="CYTOCHROME_P450"/>
    <property type="match status" value="1"/>
</dbReference>
<evidence type="ECO:0000256" key="5">
    <source>
        <dbReference type="RuleBase" id="RU000461"/>
    </source>
</evidence>
<dbReference type="InterPro" id="IPR002401">
    <property type="entry name" value="Cyt_P450_E_grp-I"/>
</dbReference>
<evidence type="ECO:0000256" key="4">
    <source>
        <dbReference type="ARBA" id="ARBA00023004"/>
    </source>
</evidence>
<dbReference type="PANTHER" id="PTHR46300">
    <property type="entry name" value="P450, PUTATIVE (EUROFUNG)-RELATED-RELATED"/>
    <property type="match status" value="1"/>
</dbReference>
<dbReference type="SUPFAM" id="SSF48264">
    <property type="entry name" value="Cytochrome P450"/>
    <property type="match status" value="1"/>
</dbReference>
<evidence type="ECO:0000313" key="9">
    <source>
        <dbReference type="Proteomes" id="UP001390339"/>
    </source>
</evidence>
<keyword evidence="9" id="KW-1185">Reference proteome</keyword>
<comment type="caution">
    <text evidence="8">The sequence shown here is derived from an EMBL/GenBank/DDBJ whole genome shotgun (WGS) entry which is preliminary data.</text>
</comment>
<feature type="compositionally biased region" description="Pro residues" evidence="6">
    <location>
        <begin position="32"/>
        <end position="43"/>
    </location>
</feature>
<evidence type="ECO:0000256" key="3">
    <source>
        <dbReference type="ARBA" id="ARBA00023002"/>
    </source>
</evidence>
<keyword evidence="5" id="KW-0503">Monooxygenase</keyword>
<dbReference type="PRINTS" id="PR00385">
    <property type="entry name" value="P450"/>
</dbReference>
<gene>
    <name evidence="8" type="ORF">PGQ11_013445</name>
</gene>
<dbReference type="CDD" id="cd11065">
    <property type="entry name" value="CYP64-like"/>
    <property type="match status" value="1"/>
</dbReference>
<accession>A0ABR2HPL0</accession>
<feature type="region of interest" description="Disordered" evidence="6">
    <location>
        <begin position="29"/>
        <end position="51"/>
    </location>
</feature>
<dbReference type="PRINTS" id="PR00463">
    <property type="entry name" value="EP450I"/>
</dbReference>
<evidence type="ECO:0000256" key="7">
    <source>
        <dbReference type="SAM" id="SignalP"/>
    </source>
</evidence>
<dbReference type="InterPro" id="IPR050364">
    <property type="entry name" value="Cytochrome_P450_fung"/>
</dbReference>
<keyword evidence="4 5" id="KW-0408">Iron</keyword>
<evidence type="ECO:0000313" key="8">
    <source>
        <dbReference type="EMBL" id="KAK8850966.1"/>
    </source>
</evidence>
<keyword evidence="2 5" id="KW-0479">Metal-binding</keyword>